<reference evidence="1" key="1">
    <citation type="submission" date="2021-05" db="EMBL/GenBank/DDBJ databases">
        <title>Genome of Sphingobium sp. strain.</title>
        <authorList>
            <person name="Fan R."/>
        </authorList>
    </citation>
    <scope>NUCLEOTIDE SEQUENCE</scope>
    <source>
        <strain evidence="1">H33</strain>
    </source>
</reference>
<protein>
    <recommendedName>
        <fullName evidence="3">Serine protease</fullName>
    </recommendedName>
</protein>
<evidence type="ECO:0000313" key="2">
    <source>
        <dbReference type="Proteomes" id="UP001138757"/>
    </source>
</evidence>
<accession>A0A9X1DG46</accession>
<comment type="caution">
    <text evidence="1">The sequence shown here is derived from an EMBL/GenBank/DDBJ whole genome shotgun (WGS) entry which is preliminary data.</text>
</comment>
<proteinExistence type="predicted"/>
<dbReference type="InterPro" id="IPR009003">
    <property type="entry name" value="Peptidase_S1_PA"/>
</dbReference>
<organism evidence="1 2">
    <name type="scientific">Sphingobium nicotianae</name>
    <dbReference type="NCBI Taxonomy" id="2782607"/>
    <lineage>
        <taxon>Bacteria</taxon>
        <taxon>Pseudomonadati</taxon>
        <taxon>Pseudomonadota</taxon>
        <taxon>Alphaproteobacteria</taxon>
        <taxon>Sphingomonadales</taxon>
        <taxon>Sphingomonadaceae</taxon>
        <taxon>Sphingobium</taxon>
    </lineage>
</organism>
<sequence>MPRPIPLICQNHAGTGFLLTDGTSLWLTTCVHLITGLADTPNDAAGFVNAVVKVVGPGMTLPLFSAGQKRFRVIVNNVDGLLVDAIAIKLTPVEAAGLIDFGIYELGSIVVPQVGDKVTARGFPGLGATLVEEQTFEADVEEIHGVSIRLSKPSAPGFSGSAVVNEAGLIGILYGDVGALSNMSNALVVSLDVIRDSLFQSGS</sequence>
<gene>
    <name evidence="1" type="ORF">KK488_20815</name>
</gene>
<name>A0A9X1DG46_9SPHN</name>
<dbReference type="EMBL" id="JAHGAW010000018">
    <property type="protein sequence ID" value="MBT2189401.1"/>
    <property type="molecule type" value="Genomic_DNA"/>
</dbReference>
<dbReference type="SUPFAM" id="SSF50494">
    <property type="entry name" value="Trypsin-like serine proteases"/>
    <property type="match status" value="1"/>
</dbReference>
<dbReference type="AlphaFoldDB" id="A0A9X1DG46"/>
<evidence type="ECO:0000313" key="1">
    <source>
        <dbReference type="EMBL" id="MBT2189401.1"/>
    </source>
</evidence>
<dbReference type="Proteomes" id="UP001138757">
    <property type="component" value="Unassembled WGS sequence"/>
</dbReference>
<dbReference type="Gene3D" id="2.40.10.10">
    <property type="entry name" value="Trypsin-like serine proteases"/>
    <property type="match status" value="1"/>
</dbReference>
<keyword evidence="2" id="KW-1185">Reference proteome</keyword>
<dbReference type="RefSeq" id="WP_214625658.1">
    <property type="nucleotide sequence ID" value="NZ_JAHGAW010000018.1"/>
</dbReference>
<evidence type="ECO:0008006" key="3">
    <source>
        <dbReference type="Google" id="ProtNLM"/>
    </source>
</evidence>
<dbReference type="InterPro" id="IPR043504">
    <property type="entry name" value="Peptidase_S1_PA_chymotrypsin"/>
</dbReference>